<dbReference type="AlphaFoldDB" id="A0A6I8MCR9"/>
<keyword evidence="1" id="KW-0175">Coiled coil</keyword>
<dbReference type="RefSeq" id="WP_156682956.1">
    <property type="nucleotide sequence ID" value="NZ_CABWIB010000001.1"/>
</dbReference>
<sequence>MYRYYDIDFKNSKNTYFGYLEKNGIILFIFMQKEGDLETNTNEILVNFIVTEFLEKQEFSSKFLKNLIIRTNDLFNEKKTCELGLKFLSSSIMLVLSNKSKYLIASSGNIQASVFDKDEKLKLRTRLDNIAYELYENKEITFDMIAENKYRKEVTNCLGGLKQLAINMTGELELELMDTILIEGINSWDNTNKEIDFAKIKIKKIEKKEKGRKNSFLIIGIIILFSIFTLFILNNKRIKVYEDKINEVKENIKIYEKNKVYKNIGTMLLELENIYKDLYKAKAIYIPRKLEIEYVKDTEYIKRVREDIITYNEIEKEISQSKLDIKNNEYIVAYNKLDKIKNNKLKYKLDTINTLIIESNDLQKAYNNLEKIDDLLENEKYEDLKLLLSDTKKIYMKYKRADLINTFLEPVYEKMNDKIESLKAIIEKTIESYKTMENKNLALVKLDDAFNLAKRVGDNDLLDRIENDRKLLDSEIKNLKEEIEVLKLEAKQYMNEKKYRVSLEAFLEVNKKLKKLDLISEINENNKTIRKIKELIRKEKKPTIIKNKKNEVEGEIIKSIYLSIEKGDEYISNNEFKNAYEEYKRALDLSNKVKIPNITIKKLKDKMKYSYEKINSAWW</sequence>
<keyword evidence="2" id="KW-0812">Transmembrane</keyword>
<dbReference type="EMBL" id="CABWIB010000001">
    <property type="protein sequence ID" value="VWL84906.1"/>
    <property type="molecule type" value="Genomic_DNA"/>
</dbReference>
<proteinExistence type="predicted"/>
<feature type="transmembrane region" description="Helical" evidence="2">
    <location>
        <begin position="214"/>
        <end position="233"/>
    </location>
</feature>
<evidence type="ECO:0000256" key="2">
    <source>
        <dbReference type="SAM" id="Phobius"/>
    </source>
</evidence>
<feature type="coiled-coil region" evidence="1">
    <location>
        <begin position="352"/>
        <end position="382"/>
    </location>
</feature>
<organism evidence="3 4">
    <name type="scientific">Oceanivirga miroungae</name>
    <dbReference type="NCBI Taxonomy" id="1130046"/>
    <lineage>
        <taxon>Bacteria</taxon>
        <taxon>Fusobacteriati</taxon>
        <taxon>Fusobacteriota</taxon>
        <taxon>Fusobacteriia</taxon>
        <taxon>Fusobacteriales</taxon>
        <taxon>Leptotrichiaceae</taxon>
        <taxon>Oceanivirga</taxon>
    </lineage>
</organism>
<feature type="coiled-coil region" evidence="1">
    <location>
        <begin position="412"/>
        <end position="496"/>
    </location>
</feature>
<reference evidence="3 4" key="1">
    <citation type="submission" date="2019-10" db="EMBL/GenBank/DDBJ databases">
        <authorList>
            <person name="Blom J."/>
        </authorList>
    </citation>
    <scope>NUCLEOTIDE SEQUENCE [LARGE SCALE GENOMIC DNA]</scope>
    <source>
        <strain evidence="3 4">ES3154-GLU</strain>
    </source>
</reference>
<gene>
    <name evidence="3" type="ORF">OMES3154_00163</name>
</gene>
<evidence type="ECO:0000313" key="3">
    <source>
        <dbReference type="EMBL" id="VWL84906.1"/>
    </source>
</evidence>
<keyword evidence="2" id="KW-0472">Membrane</keyword>
<protein>
    <submittedName>
        <fullName evidence="3">Uncharacterized protein</fullName>
    </submittedName>
</protein>
<name>A0A6I8MCR9_9FUSO</name>
<keyword evidence="4" id="KW-1185">Reference proteome</keyword>
<dbReference type="Proteomes" id="UP000419017">
    <property type="component" value="Unassembled WGS sequence"/>
</dbReference>
<accession>A0A6I8MCR9</accession>
<evidence type="ECO:0000313" key="4">
    <source>
        <dbReference type="Proteomes" id="UP000419017"/>
    </source>
</evidence>
<keyword evidence="2" id="KW-1133">Transmembrane helix</keyword>
<evidence type="ECO:0000256" key="1">
    <source>
        <dbReference type="SAM" id="Coils"/>
    </source>
</evidence>